<keyword evidence="4 5" id="KW-0408">Iron</keyword>
<proteinExistence type="evidence at transcript level"/>
<evidence type="ECO:0000313" key="8">
    <source>
        <dbReference type="EMBL" id="AEQ35016.1"/>
    </source>
</evidence>
<dbReference type="InterPro" id="IPR008331">
    <property type="entry name" value="Ferritin_DPS_dom"/>
</dbReference>
<evidence type="ECO:0000259" key="7">
    <source>
        <dbReference type="PROSITE" id="PS50905"/>
    </source>
</evidence>
<feature type="binding site" evidence="5">
    <location>
        <position position="43"/>
    </location>
    <ligand>
        <name>Fe cation</name>
        <dbReference type="ChEBI" id="CHEBI:24875"/>
        <label>1</label>
    </ligand>
</feature>
<dbReference type="GO" id="GO:0006879">
    <property type="term" value="P:intracellular iron ion homeostasis"/>
    <property type="evidence" value="ECO:0007669"/>
    <property type="project" value="UniProtKB-KW"/>
</dbReference>
<dbReference type="SUPFAM" id="SSF47240">
    <property type="entry name" value="Ferritin-like"/>
    <property type="match status" value="1"/>
</dbReference>
<comment type="catalytic activity">
    <reaction evidence="6">
        <text>4 Fe(2+) + O2 + 4 H(+) = 4 Fe(3+) + 2 H2O</text>
        <dbReference type="Rhea" id="RHEA:11148"/>
        <dbReference type="ChEBI" id="CHEBI:15377"/>
        <dbReference type="ChEBI" id="CHEBI:15378"/>
        <dbReference type="ChEBI" id="CHEBI:15379"/>
        <dbReference type="ChEBI" id="CHEBI:29033"/>
        <dbReference type="ChEBI" id="CHEBI:29034"/>
        <dbReference type="EC" id="1.16.3.1"/>
    </reaction>
</comment>
<reference evidence="8" key="1">
    <citation type="submission" date="2011-08" db="EMBL/GenBank/DDBJ databases">
        <authorList>
            <person name="Kim B.-M."/>
            <person name="Rhee J.-S."/>
            <person name="Lee J.-S."/>
        </authorList>
    </citation>
    <scope>NUCLEOTIDE SEQUENCE</scope>
</reference>
<dbReference type="GO" id="GO:0008199">
    <property type="term" value="F:ferric iron binding"/>
    <property type="evidence" value="ECO:0007669"/>
    <property type="project" value="InterPro"/>
</dbReference>
<dbReference type="EC" id="1.16.3.1" evidence="6"/>
<keyword evidence="2 6" id="KW-0409">Iron storage</keyword>
<protein>
    <recommendedName>
        <fullName evidence="6">Ferritin</fullName>
        <ecNumber evidence="6">1.16.3.1</ecNumber>
    </recommendedName>
</protein>
<organism evidence="8">
    <name type="scientific">Tigriopus japonicus</name>
    <name type="common">Copepod</name>
    <dbReference type="NCBI Taxonomy" id="158387"/>
    <lineage>
        <taxon>Eukaryota</taxon>
        <taxon>Metazoa</taxon>
        <taxon>Ecdysozoa</taxon>
        <taxon>Arthropoda</taxon>
        <taxon>Crustacea</taxon>
        <taxon>Multicrustacea</taxon>
        <taxon>Hexanauplia</taxon>
        <taxon>Copepoda</taxon>
        <taxon>Harpacticoida</taxon>
        <taxon>Harpacticidae</taxon>
        <taxon>Tigriopus</taxon>
    </lineage>
</organism>
<comment type="similarity">
    <text evidence="1 6">Belongs to the ferritin family.</text>
</comment>
<dbReference type="GO" id="GO:0006826">
    <property type="term" value="P:iron ion transport"/>
    <property type="evidence" value="ECO:0007669"/>
    <property type="project" value="InterPro"/>
</dbReference>
<evidence type="ECO:0000256" key="6">
    <source>
        <dbReference type="RuleBase" id="RU361145"/>
    </source>
</evidence>
<dbReference type="Pfam" id="PF00210">
    <property type="entry name" value="Ferritin"/>
    <property type="match status" value="1"/>
</dbReference>
<feature type="domain" description="Ferritin-like diiron" evidence="7">
    <location>
        <begin position="1"/>
        <end position="94"/>
    </location>
</feature>
<keyword evidence="6" id="KW-0560">Oxidoreductase</keyword>
<dbReference type="InterPro" id="IPR012347">
    <property type="entry name" value="Ferritin-like"/>
</dbReference>
<dbReference type="EMBL" id="JN634033">
    <property type="protein sequence ID" value="AEQ35016.1"/>
    <property type="molecule type" value="mRNA"/>
</dbReference>
<evidence type="ECO:0000256" key="5">
    <source>
        <dbReference type="PIRSR" id="PIRSR601519-1"/>
    </source>
</evidence>
<dbReference type="Gene3D" id="1.20.1260.10">
    <property type="match status" value="1"/>
</dbReference>
<dbReference type="GO" id="GO:0004322">
    <property type="term" value="F:ferroxidase activity"/>
    <property type="evidence" value="ECO:0007669"/>
    <property type="project" value="UniProtKB-EC"/>
</dbReference>
<keyword evidence="3 5" id="KW-0479">Metal-binding</keyword>
<feature type="non-terminal residue" evidence="8">
    <location>
        <position position="107"/>
    </location>
</feature>
<name>T1P409_TIGJA</name>
<dbReference type="InterPro" id="IPR009078">
    <property type="entry name" value="Ferritin-like_SF"/>
</dbReference>
<evidence type="ECO:0000256" key="3">
    <source>
        <dbReference type="ARBA" id="ARBA00022723"/>
    </source>
</evidence>
<comment type="function">
    <text evidence="6">Stores iron in a soluble, non-toxic, readily available form. Important for iron homeostasis. Iron is taken up in the ferrous form and deposited as ferric hydroxides after oxidation.</text>
</comment>
<dbReference type="InterPro" id="IPR009040">
    <property type="entry name" value="Ferritin-like_diiron"/>
</dbReference>
<feature type="binding site" evidence="5">
    <location>
        <position position="1"/>
    </location>
    <ligand>
        <name>Fe cation</name>
        <dbReference type="ChEBI" id="CHEBI:24875"/>
        <label>1</label>
    </ligand>
</feature>
<feature type="binding site" evidence="5">
    <location>
        <position position="76"/>
    </location>
    <ligand>
        <name>Fe cation</name>
        <dbReference type="ChEBI" id="CHEBI:24875"/>
        <label>1</label>
    </ligand>
</feature>
<dbReference type="PANTHER" id="PTHR11431">
    <property type="entry name" value="FERRITIN"/>
    <property type="match status" value="1"/>
</dbReference>
<dbReference type="PROSITE" id="PS50905">
    <property type="entry name" value="FERRITIN_LIKE"/>
    <property type="match status" value="1"/>
</dbReference>
<dbReference type="GO" id="GO:0008198">
    <property type="term" value="F:ferrous iron binding"/>
    <property type="evidence" value="ECO:0007669"/>
    <property type="project" value="TreeGrafter"/>
</dbReference>
<evidence type="ECO:0000256" key="1">
    <source>
        <dbReference type="ARBA" id="ARBA00007513"/>
    </source>
</evidence>
<evidence type="ECO:0000256" key="4">
    <source>
        <dbReference type="ARBA" id="ARBA00023004"/>
    </source>
</evidence>
<dbReference type="GO" id="GO:0005737">
    <property type="term" value="C:cytoplasm"/>
    <property type="evidence" value="ECO:0007669"/>
    <property type="project" value="TreeGrafter"/>
</dbReference>
<dbReference type="InterPro" id="IPR001519">
    <property type="entry name" value="Ferritin"/>
</dbReference>
<dbReference type="PANTHER" id="PTHR11431:SF75">
    <property type="entry name" value="FERRITIN"/>
    <property type="match status" value="1"/>
</dbReference>
<evidence type="ECO:0000256" key="2">
    <source>
        <dbReference type="ARBA" id="ARBA00022434"/>
    </source>
</evidence>
<dbReference type="AlphaFoldDB" id="T1P409"/>
<feature type="non-terminal residue" evidence="8">
    <location>
        <position position="1"/>
    </location>
</feature>
<sequence length="107" mass="12308">HAQQFMEYQAQRGGTLELLPIQKPTIGKIELPITAMERALEQEHELYTHLQEMNRLAEEAGDAHLSDFLVDFLKHQLEDISHKTEMATVLRRVGDGVGLHMYDQEIL</sequence>
<accession>T1P409</accession>